<evidence type="ECO:0000313" key="2">
    <source>
        <dbReference type="Proteomes" id="UP001596434"/>
    </source>
</evidence>
<keyword evidence="2" id="KW-1185">Reference proteome</keyword>
<dbReference type="AlphaFoldDB" id="A0ABD5ZW83"/>
<dbReference type="RefSeq" id="WP_379703077.1">
    <property type="nucleotide sequence ID" value="NZ_JBHTAT010000001.1"/>
</dbReference>
<dbReference type="GeneID" id="96953214"/>
<dbReference type="Proteomes" id="UP001596434">
    <property type="component" value="Unassembled WGS sequence"/>
</dbReference>
<sequence length="42" mass="4743">MRPGRRPTNLDHCQSAFVPVDLTAAEERETARDRLDAFLGET</sequence>
<organism evidence="1 2">
    <name type="scientific">Haloplanus litoreus</name>
    <dbReference type="NCBI Taxonomy" id="767515"/>
    <lineage>
        <taxon>Archaea</taxon>
        <taxon>Methanobacteriati</taxon>
        <taxon>Methanobacteriota</taxon>
        <taxon>Stenosarchaea group</taxon>
        <taxon>Halobacteria</taxon>
        <taxon>Halobacteriales</taxon>
        <taxon>Haloferacaceae</taxon>
        <taxon>Haloplanus</taxon>
    </lineage>
</organism>
<evidence type="ECO:0000313" key="1">
    <source>
        <dbReference type="EMBL" id="MFC7254878.1"/>
    </source>
</evidence>
<accession>A0ABD5ZW83</accession>
<gene>
    <name evidence="1" type="ORF">ACFQKE_06150</name>
</gene>
<dbReference type="EMBL" id="JBHTAT010000001">
    <property type="protein sequence ID" value="MFC7254878.1"/>
    <property type="molecule type" value="Genomic_DNA"/>
</dbReference>
<name>A0ABD5ZW83_9EURY</name>
<comment type="caution">
    <text evidence="1">The sequence shown here is derived from an EMBL/GenBank/DDBJ whole genome shotgun (WGS) entry which is preliminary data.</text>
</comment>
<protein>
    <submittedName>
        <fullName evidence="1">Uncharacterized protein</fullName>
    </submittedName>
</protein>
<reference evidence="1 2" key="1">
    <citation type="journal article" date="2019" name="Int. J. Syst. Evol. Microbiol.">
        <title>The Global Catalogue of Microorganisms (GCM) 10K type strain sequencing project: providing services to taxonomists for standard genome sequencing and annotation.</title>
        <authorList>
            <consortium name="The Broad Institute Genomics Platform"/>
            <consortium name="The Broad Institute Genome Sequencing Center for Infectious Disease"/>
            <person name="Wu L."/>
            <person name="Ma J."/>
        </authorList>
    </citation>
    <scope>NUCLEOTIDE SEQUENCE [LARGE SCALE GENOMIC DNA]</scope>
    <source>
        <strain evidence="1 2">GX21</strain>
    </source>
</reference>
<proteinExistence type="predicted"/>